<dbReference type="Pfam" id="PF00356">
    <property type="entry name" value="LacI"/>
    <property type="match status" value="1"/>
</dbReference>
<keyword evidence="3" id="KW-0238">DNA-binding</keyword>
<feature type="region of interest" description="Disordered" evidence="5">
    <location>
        <begin position="114"/>
        <end position="147"/>
    </location>
</feature>
<reference evidence="7 8" key="2">
    <citation type="submission" date="2020-03" db="EMBL/GenBank/DDBJ databases">
        <authorList>
            <person name="Ichikawa N."/>
            <person name="Kimura A."/>
            <person name="Kitahashi Y."/>
            <person name="Uohara A."/>
        </authorList>
    </citation>
    <scope>NUCLEOTIDE SEQUENCE [LARGE SCALE GENOMIC DNA]</scope>
    <source>
        <strain evidence="7 8">NBRC 105367</strain>
    </source>
</reference>
<dbReference type="KEGG" id="psuu:Psuf_056480"/>
<dbReference type="Proteomes" id="UP000503011">
    <property type="component" value="Chromosome"/>
</dbReference>
<evidence type="ECO:0000259" key="6">
    <source>
        <dbReference type="PROSITE" id="PS50932"/>
    </source>
</evidence>
<sequence length="476" mass="49174">MSAVVRTVAPAASPSAVPPCGSRRAGPVPRWGSLVREAPELGAPARPVSDPAAGGRTLPGGPGSGGRGPRLARRAAGRSGARGSMRPATAADRGHMPGSGSGLALVRDFEGLGGEGVASRSAGRPEARHLVADPPGEGAQVASRGGRPRIGQVAALAGVSATTVSHALNGRRPVSEATRRRVLDAIDQLGYRPNVVARGLRAGRSLTIGLVIPDITDSFYPVLARGLQDVLGPAGYDEIVTNTNGERDLERHALDKMISRQVDGIAFAVFHTHPDDLRPVVDAGIPVVRLGGRRSLPGVDLVHSDDEGSAAEAARYLLRGGFRRIAFVCGPAAEGPAAERVAGYRAALAEAGVAVDRELIAHTEFSRAGGAQGVGRLLELPDPPDAVMCANDMMAIGAVDAARERGLRVPDDLAVMGFDDIEAASLVTPQLTTMANPAREIGRACARLLLERISGAVTGPPTEVIIPARLVRRQSA</sequence>
<name>A0A6F8YQ76_9ACTN</name>
<protein>
    <recommendedName>
        <fullName evidence="6">HTH lacI-type domain-containing protein</fullName>
    </recommendedName>
</protein>
<dbReference type="GO" id="GO:0003700">
    <property type="term" value="F:DNA-binding transcription factor activity"/>
    <property type="evidence" value="ECO:0007669"/>
    <property type="project" value="TreeGrafter"/>
</dbReference>
<keyword evidence="4" id="KW-0804">Transcription</keyword>
<reference evidence="7 8" key="1">
    <citation type="submission" date="2020-03" db="EMBL/GenBank/DDBJ databases">
        <title>Whole genome shotgun sequence of Phytohabitans suffuscus NBRC 105367.</title>
        <authorList>
            <person name="Komaki H."/>
            <person name="Tamura T."/>
        </authorList>
    </citation>
    <scope>NUCLEOTIDE SEQUENCE [LARGE SCALE GENOMIC DNA]</scope>
    <source>
        <strain evidence="7 8">NBRC 105367</strain>
    </source>
</reference>
<dbReference type="Pfam" id="PF13377">
    <property type="entry name" value="Peripla_BP_3"/>
    <property type="match status" value="1"/>
</dbReference>
<dbReference type="InterPro" id="IPR028082">
    <property type="entry name" value="Peripla_BP_I"/>
</dbReference>
<accession>A0A6F8YQ76</accession>
<evidence type="ECO:0000256" key="1">
    <source>
        <dbReference type="ARBA" id="ARBA00022491"/>
    </source>
</evidence>
<feature type="compositionally biased region" description="Low complexity" evidence="5">
    <location>
        <begin position="1"/>
        <end position="19"/>
    </location>
</feature>
<dbReference type="SMART" id="SM00354">
    <property type="entry name" value="HTH_LACI"/>
    <property type="match status" value="1"/>
</dbReference>
<dbReference type="InterPro" id="IPR046335">
    <property type="entry name" value="LacI/GalR-like_sensor"/>
</dbReference>
<dbReference type="InterPro" id="IPR010982">
    <property type="entry name" value="Lambda_DNA-bd_dom_sf"/>
</dbReference>
<organism evidence="7 8">
    <name type="scientific">Phytohabitans suffuscus</name>
    <dbReference type="NCBI Taxonomy" id="624315"/>
    <lineage>
        <taxon>Bacteria</taxon>
        <taxon>Bacillati</taxon>
        <taxon>Actinomycetota</taxon>
        <taxon>Actinomycetes</taxon>
        <taxon>Micromonosporales</taxon>
        <taxon>Micromonosporaceae</taxon>
    </lineage>
</organism>
<evidence type="ECO:0000256" key="4">
    <source>
        <dbReference type="ARBA" id="ARBA00023163"/>
    </source>
</evidence>
<keyword evidence="8" id="KW-1185">Reference proteome</keyword>
<feature type="region of interest" description="Disordered" evidence="5">
    <location>
        <begin position="1"/>
        <end position="99"/>
    </location>
</feature>
<dbReference type="InterPro" id="IPR000843">
    <property type="entry name" value="HTH_LacI"/>
</dbReference>
<evidence type="ECO:0000313" key="8">
    <source>
        <dbReference type="Proteomes" id="UP000503011"/>
    </source>
</evidence>
<dbReference type="PROSITE" id="PS50932">
    <property type="entry name" value="HTH_LACI_2"/>
    <property type="match status" value="1"/>
</dbReference>
<dbReference type="Gene3D" id="3.40.50.2300">
    <property type="match status" value="2"/>
</dbReference>
<evidence type="ECO:0000256" key="5">
    <source>
        <dbReference type="SAM" id="MobiDB-lite"/>
    </source>
</evidence>
<feature type="compositionally biased region" description="Gly residues" evidence="5">
    <location>
        <begin position="57"/>
        <end position="68"/>
    </location>
</feature>
<dbReference type="PANTHER" id="PTHR30146:SF148">
    <property type="entry name" value="HTH-TYPE TRANSCRIPTIONAL REPRESSOR PURR-RELATED"/>
    <property type="match status" value="1"/>
</dbReference>
<dbReference type="SUPFAM" id="SSF53822">
    <property type="entry name" value="Periplasmic binding protein-like I"/>
    <property type="match status" value="1"/>
</dbReference>
<dbReference type="CDD" id="cd06267">
    <property type="entry name" value="PBP1_LacI_sugar_binding-like"/>
    <property type="match status" value="1"/>
</dbReference>
<feature type="domain" description="HTH lacI-type" evidence="6">
    <location>
        <begin position="148"/>
        <end position="202"/>
    </location>
</feature>
<dbReference type="SUPFAM" id="SSF47413">
    <property type="entry name" value="lambda repressor-like DNA-binding domains"/>
    <property type="match status" value="1"/>
</dbReference>
<dbReference type="EMBL" id="AP022871">
    <property type="protein sequence ID" value="BCB88335.1"/>
    <property type="molecule type" value="Genomic_DNA"/>
</dbReference>
<dbReference type="Gene3D" id="1.10.260.40">
    <property type="entry name" value="lambda repressor-like DNA-binding domains"/>
    <property type="match status" value="1"/>
</dbReference>
<dbReference type="PANTHER" id="PTHR30146">
    <property type="entry name" value="LACI-RELATED TRANSCRIPTIONAL REPRESSOR"/>
    <property type="match status" value="1"/>
</dbReference>
<proteinExistence type="predicted"/>
<gene>
    <name evidence="7" type="ORF">Psuf_056480</name>
</gene>
<evidence type="ECO:0000256" key="3">
    <source>
        <dbReference type="ARBA" id="ARBA00023125"/>
    </source>
</evidence>
<dbReference type="GO" id="GO:0000976">
    <property type="term" value="F:transcription cis-regulatory region binding"/>
    <property type="evidence" value="ECO:0007669"/>
    <property type="project" value="TreeGrafter"/>
</dbReference>
<feature type="compositionally biased region" description="Low complexity" evidence="5">
    <location>
        <begin position="77"/>
        <end position="88"/>
    </location>
</feature>
<keyword evidence="1" id="KW-0678">Repressor</keyword>
<dbReference type="AlphaFoldDB" id="A0A6F8YQ76"/>
<evidence type="ECO:0000256" key="2">
    <source>
        <dbReference type="ARBA" id="ARBA00023015"/>
    </source>
</evidence>
<dbReference type="CDD" id="cd01392">
    <property type="entry name" value="HTH_LacI"/>
    <property type="match status" value="1"/>
</dbReference>
<keyword evidence="2" id="KW-0805">Transcription regulation</keyword>
<evidence type="ECO:0000313" key="7">
    <source>
        <dbReference type="EMBL" id="BCB88335.1"/>
    </source>
</evidence>